<protein>
    <recommendedName>
        <fullName evidence="4">SAC domain-containing protein</fullName>
    </recommendedName>
</protein>
<keyword evidence="3" id="KW-0472">Membrane</keyword>
<dbReference type="OrthoDB" id="405996at2759"/>
<comment type="subcellular location">
    <subcellularLocation>
        <location evidence="1">Endomembrane system</location>
    </subcellularLocation>
</comment>
<dbReference type="InterPro" id="IPR002013">
    <property type="entry name" value="SAC_dom"/>
</dbReference>
<evidence type="ECO:0000259" key="4">
    <source>
        <dbReference type="PROSITE" id="PS50275"/>
    </source>
</evidence>
<reference evidence="5" key="1">
    <citation type="submission" date="2018-11" db="EMBL/GenBank/DDBJ databases">
        <authorList>
            <consortium name="Pathogen Informatics"/>
        </authorList>
    </citation>
    <scope>NUCLEOTIDE SEQUENCE</scope>
</reference>
<dbReference type="InterPro" id="IPR043573">
    <property type="entry name" value="Fig4-like"/>
</dbReference>
<evidence type="ECO:0000256" key="3">
    <source>
        <dbReference type="ARBA" id="ARBA00023136"/>
    </source>
</evidence>
<name>A0A3S5BR93_9PLAT</name>
<dbReference type="GO" id="GO:0012505">
    <property type="term" value="C:endomembrane system"/>
    <property type="evidence" value="ECO:0007669"/>
    <property type="project" value="UniProtKB-SubCell"/>
</dbReference>
<feature type="domain" description="SAC" evidence="4">
    <location>
        <begin position="40"/>
        <end position="102"/>
    </location>
</feature>
<evidence type="ECO:0000313" key="5">
    <source>
        <dbReference type="EMBL" id="VEL35888.1"/>
    </source>
</evidence>
<dbReference type="EMBL" id="CAAALY010250908">
    <property type="protein sequence ID" value="VEL35888.1"/>
    <property type="molecule type" value="Genomic_DNA"/>
</dbReference>
<evidence type="ECO:0000256" key="2">
    <source>
        <dbReference type="ARBA" id="ARBA00022801"/>
    </source>
</evidence>
<accession>A0A3S5BR93</accession>
<proteinExistence type="predicted"/>
<keyword evidence="6" id="KW-1185">Reference proteome</keyword>
<sequence>MERCFGLTRRLRPIPTQNNVNLNLLKSNSCSSRNGRLLLGVVRVNCVDCLDRTNTGQFVVGRLALAHQLYALGLLPQPKLINQSHIDRLLQVIILDTMFIKF</sequence>
<dbReference type="PANTHER" id="PTHR45738">
    <property type="entry name" value="POLYPHOSPHOINOSITIDE PHOSPHATASE"/>
    <property type="match status" value="1"/>
</dbReference>
<dbReference type="AlphaFoldDB" id="A0A3S5BR93"/>
<dbReference type="Proteomes" id="UP000784294">
    <property type="component" value="Unassembled WGS sequence"/>
</dbReference>
<organism evidence="5 6">
    <name type="scientific">Protopolystoma xenopodis</name>
    <dbReference type="NCBI Taxonomy" id="117903"/>
    <lineage>
        <taxon>Eukaryota</taxon>
        <taxon>Metazoa</taxon>
        <taxon>Spiralia</taxon>
        <taxon>Lophotrochozoa</taxon>
        <taxon>Platyhelminthes</taxon>
        <taxon>Monogenea</taxon>
        <taxon>Polyopisthocotylea</taxon>
        <taxon>Polystomatidea</taxon>
        <taxon>Polystomatidae</taxon>
        <taxon>Protopolystoma</taxon>
    </lineage>
</organism>
<dbReference type="GO" id="GO:0043813">
    <property type="term" value="F:phosphatidylinositol-3,5-bisphosphate 5-phosphatase activity"/>
    <property type="evidence" value="ECO:0007669"/>
    <property type="project" value="InterPro"/>
</dbReference>
<dbReference type="GO" id="GO:0046856">
    <property type="term" value="P:phosphatidylinositol dephosphorylation"/>
    <property type="evidence" value="ECO:0007669"/>
    <property type="project" value="InterPro"/>
</dbReference>
<dbReference type="PANTHER" id="PTHR45738:SF5">
    <property type="entry name" value="POLYPHOSPHOINOSITIDE PHOSPHATASE"/>
    <property type="match status" value="1"/>
</dbReference>
<evidence type="ECO:0000313" key="6">
    <source>
        <dbReference type="Proteomes" id="UP000784294"/>
    </source>
</evidence>
<comment type="caution">
    <text evidence="5">The sequence shown here is derived from an EMBL/GenBank/DDBJ whole genome shotgun (WGS) entry which is preliminary data.</text>
</comment>
<gene>
    <name evidence="5" type="ORF">PXEA_LOCUS29328</name>
</gene>
<keyword evidence="2" id="KW-0378">Hydrolase</keyword>
<evidence type="ECO:0000256" key="1">
    <source>
        <dbReference type="ARBA" id="ARBA00004308"/>
    </source>
</evidence>
<dbReference type="PROSITE" id="PS50275">
    <property type="entry name" value="SAC"/>
    <property type="match status" value="1"/>
</dbReference>